<dbReference type="EMBL" id="MFKW01000039">
    <property type="protein sequence ID" value="OGG51064.1"/>
    <property type="molecule type" value="Genomic_DNA"/>
</dbReference>
<proteinExistence type="predicted"/>
<evidence type="ECO:0008006" key="3">
    <source>
        <dbReference type="Google" id="ProtNLM"/>
    </source>
</evidence>
<evidence type="ECO:0000313" key="1">
    <source>
        <dbReference type="EMBL" id="OGG51064.1"/>
    </source>
</evidence>
<comment type="caution">
    <text evidence="1">The sequence shown here is derived from an EMBL/GenBank/DDBJ whole genome shotgun (WGS) entry which is preliminary data.</text>
</comment>
<reference evidence="1 2" key="1">
    <citation type="journal article" date="2016" name="Nat. Commun.">
        <title>Thousands of microbial genomes shed light on interconnected biogeochemical processes in an aquifer system.</title>
        <authorList>
            <person name="Anantharaman K."/>
            <person name="Brown C.T."/>
            <person name="Hug L.A."/>
            <person name="Sharon I."/>
            <person name="Castelle C.J."/>
            <person name="Probst A.J."/>
            <person name="Thomas B.C."/>
            <person name="Singh A."/>
            <person name="Wilkins M.J."/>
            <person name="Karaoz U."/>
            <person name="Brodie E.L."/>
            <person name="Williams K.H."/>
            <person name="Hubbard S.S."/>
            <person name="Banfield J.F."/>
        </authorList>
    </citation>
    <scope>NUCLEOTIDE SEQUENCE [LARGE SCALE GENOMIC DNA]</scope>
</reference>
<dbReference type="Proteomes" id="UP000176445">
    <property type="component" value="Unassembled WGS sequence"/>
</dbReference>
<organism evidence="1 2">
    <name type="scientific">Candidatus Kaiserbacteria bacterium RIFCSPHIGHO2_01_FULL_54_36b</name>
    <dbReference type="NCBI Taxonomy" id="1798483"/>
    <lineage>
        <taxon>Bacteria</taxon>
        <taxon>Candidatus Kaiseribacteriota</taxon>
    </lineage>
</organism>
<name>A0A1F6CPH2_9BACT</name>
<accession>A0A1F6CPH2</accession>
<gene>
    <name evidence="1" type="ORF">A2704_02740</name>
</gene>
<evidence type="ECO:0000313" key="2">
    <source>
        <dbReference type="Proteomes" id="UP000176445"/>
    </source>
</evidence>
<sequence length="201" mass="23626">MPEDKRIIDLYISEKLSEVQVAARLSIAPKHVRRVLNRHKIIRRTRSEAIRYVYITKFNKKPFNLRKSLNKKEQMLKLAGVMLYWGEGSKKGNSVALANSDPLMVSVFMKFLRDICGIDNERVRATIHYYGDHDPRELLSYWSRITRIPAAQFYKPFLHADTKGTYKKKSQYGTISVQYSDKKLLQLINGWIQEYQNQLIK</sequence>
<protein>
    <recommendedName>
        <fullName evidence="3">Homing endonuclease LAGLIDADG domain-containing protein</fullName>
    </recommendedName>
</protein>
<dbReference type="AlphaFoldDB" id="A0A1F6CPH2"/>